<feature type="transmembrane region" description="Helical" evidence="2">
    <location>
        <begin position="184"/>
        <end position="201"/>
    </location>
</feature>
<feature type="transmembrane region" description="Helical" evidence="2">
    <location>
        <begin position="81"/>
        <end position="100"/>
    </location>
</feature>
<dbReference type="SUPFAM" id="SSF52200">
    <property type="entry name" value="Toll/Interleukin receptor TIR domain"/>
    <property type="match status" value="1"/>
</dbReference>
<dbReference type="OrthoDB" id="9978456at2759"/>
<keyword evidence="5" id="KW-1185">Reference proteome</keyword>
<dbReference type="Proteomes" id="UP000663879">
    <property type="component" value="Unassembled WGS sequence"/>
</dbReference>
<dbReference type="Pfam" id="PF13676">
    <property type="entry name" value="TIR_2"/>
    <property type="match status" value="1"/>
</dbReference>
<protein>
    <recommendedName>
        <fullName evidence="3">TIR domain-containing protein</fullName>
    </recommendedName>
</protein>
<name>A0A813M233_9BILA</name>
<feature type="transmembrane region" description="Helical" evidence="2">
    <location>
        <begin position="120"/>
        <end position="142"/>
    </location>
</feature>
<gene>
    <name evidence="4" type="ORF">OXX778_LOCUS199</name>
</gene>
<evidence type="ECO:0000256" key="1">
    <source>
        <dbReference type="SAM" id="Coils"/>
    </source>
</evidence>
<comment type="caution">
    <text evidence="4">The sequence shown here is derived from an EMBL/GenBank/DDBJ whole genome shotgun (WGS) entry which is preliminary data.</text>
</comment>
<dbReference type="EMBL" id="CAJNOC010000009">
    <property type="protein sequence ID" value="CAF0704878.1"/>
    <property type="molecule type" value="Genomic_DNA"/>
</dbReference>
<organism evidence="4 5">
    <name type="scientific">Brachionus calyciflorus</name>
    <dbReference type="NCBI Taxonomy" id="104777"/>
    <lineage>
        <taxon>Eukaryota</taxon>
        <taxon>Metazoa</taxon>
        <taxon>Spiralia</taxon>
        <taxon>Gnathifera</taxon>
        <taxon>Rotifera</taxon>
        <taxon>Eurotatoria</taxon>
        <taxon>Monogononta</taxon>
        <taxon>Pseudotrocha</taxon>
        <taxon>Ploima</taxon>
        <taxon>Brachionidae</taxon>
        <taxon>Brachionus</taxon>
    </lineage>
</organism>
<dbReference type="InterPro" id="IPR035897">
    <property type="entry name" value="Toll_tir_struct_dom_sf"/>
</dbReference>
<dbReference type="AlphaFoldDB" id="A0A813M233"/>
<reference evidence="4" key="1">
    <citation type="submission" date="2021-02" db="EMBL/GenBank/DDBJ databases">
        <authorList>
            <person name="Nowell W R."/>
        </authorList>
    </citation>
    <scope>NUCLEOTIDE SEQUENCE</scope>
    <source>
        <strain evidence="4">Ploen Becks lab</strain>
    </source>
</reference>
<dbReference type="InterPro" id="IPR000157">
    <property type="entry name" value="TIR_dom"/>
</dbReference>
<feature type="domain" description="TIR" evidence="3">
    <location>
        <begin position="666"/>
        <end position="796"/>
    </location>
</feature>
<dbReference type="PANTHER" id="PTHR46270:SF2">
    <property type="entry name" value="TIR DOMAIN-CONTAINING PROTEIN"/>
    <property type="match status" value="1"/>
</dbReference>
<evidence type="ECO:0000259" key="3">
    <source>
        <dbReference type="PROSITE" id="PS50104"/>
    </source>
</evidence>
<evidence type="ECO:0000313" key="5">
    <source>
        <dbReference type="Proteomes" id="UP000663879"/>
    </source>
</evidence>
<dbReference type="GO" id="GO:0007165">
    <property type="term" value="P:signal transduction"/>
    <property type="evidence" value="ECO:0007669"/>
    <property type="project" value="InterPro"/>
</dbReference>
<feature type="transmembrane region" description="Helical" evidence="2">
    <location>
        <begin position="213"/>
        <end position="235"/>
    </location>
</feature>
<keyword evidence="1" id="KW-0175">Coiled coil</keyword>
<dbReference type="SUPFAM" id="SSF48371">
    <property type="entry name" value="ARM repeat"/>
    <property type="match status" value="1"/>
</dbReference>
<dbReference type="Gene3D" id="3.40.50.10140">
    <property type="entry name" value="Toll/interleukin-1 receptor homology (TIR) domain"/>
    <property type="match status" value="1"/>
</dbReference>
<feature type="transmembrane region" description="Helical" evidence="2">
    <location>
        <begin position="6"/>
        <end position="28"/>
    </location>
</feature>
<keyword evidence="2" id="KW-0472">Membrane</keyword>
<feature type="coiled-coil region" evidence="1">
    <location>
        <begin position="239"/>
        <end position="269"/>
    </location>
</feature>
<evidence type="ECO:0000256" key="2">
    <source>
        <dbReference type="SAM" id="Phobius"/>
    </source>
</evidence>
<sequence length="894" mass="105013">MNSILGHSIALILNSALNYAISFIFYVLVQRFLEDADLKAIYDRSNKYVLFGAPLFSYLGLNILIMLIINNFFVPNGLVQMMFMSFIIAAFHLIFEAVYLEAEEKSIVQIMICFYQKMSFLLLTLALILNTVLDCIIGSFWYSDYAFGQVWLKFTYEDRKDLDRLDKNEDRENNIYAPITYKEILIMSLIIVIIHALLELPHVDFEKRSFNNLLINSGFHLAATMIPIIILRLFFYNSNLKEVELLNNLEDNRQKLEESFKYLKKLKNNLINDKTSLKIFLYLNKLSKSDKFNDILNDPALIENYKIYSFFSNVLKECALNSKEFINKNKCLNDSDNQSDKQSKIKIYFLFYSIEVIAYLTQKSNFFCIKFHEKNGTKYLLKYLTDDNFIRNCLNFKSEPKNELKVGANFIQTLVQCLKNLSKICDENKNDWDKLEATSHLIKFSQMVSEYPNILILSNLTITNIINEKELNSMSNEIILIIIKIIDFITVITDEMAKGNETRKLLEIKPGFKIKISIVKFKNLELNLIELLEAINHIAVNDKLKYKIYQEYDLKSRLKTVVLYGNDYEKHNATKLLWQLCFDHNVCKKMNEDKELVKCLEDINKTHDDFLKENIVGIFWLSKLLLFNDEPKKKQKKKLNLSTGDQDDFKRVYTPDLRNAISSEEKQEHIMISYNRENRDICLKIKEELERDGHKVWIDVQDIRGSSLESMAKAIENSKCVLICMTEKYKQSPNCRAEAEYSFNLRKPIIPLIMQPNYIPDGWLGIILGTKIYINFSKYNFEDCLRKLKTEIKTVLEPMNDLQKETGQNLTMTDSSKEKIEKWTNQDIKKWLKEKQIHPEIASTLYMFNGELLFQLHKTYKTSPEYFNLSISKNNQIDLYSVIHFTSEFEKLFK</sequence>
<evidence type="ECO:0000313" key="4">
    <source>
        <dbReference type="EMBL" id="CAF0704878.1"/>
    </source>
</evidence>
<dbReference type="PROSITE" id="PS50104">
    <property type="entry name" value="TIR"/>
    <property type="match status" value="1"/>
</dbReference>
<feature type="transmembrane region" description="Helical" evidence="2">
    <location>
        <begin position="48"/>
        <end position="69"/>
    </location>
</feature>
<dbReference type="PANTHER" id="PTHR46270">
    <property type="entry name" value="ARMADILLO-TYPE FOLD-RELATED"/>
    <property type="match status" value="1"/>
</dbReference>
<keyword evidence="2" id="KW-1133">Transmembrane helix</keyword>
<keyword evidence="2" id="KW-0812">Transmembrane</keyword>
<dbReference type="InterPro" id="IPR016024">
    <property type="entry name" value="ARM-type_fold"/>
</dbReference>
<accession>A0A813M233</accession>
<proteinExistence type="predicted"/>